<organism evidence="3 4">
    <name type="scientific">Magallana gigas</name>
    <name type="common">Pacific oyster</name>
    <name type="synonym">Crassostrea gigas</name>
    <dbReference type="NCBI Taxonomy" id="29159"/>
    <lineage>
        <taxon>Eukaryota</taxon>
        <taxon>Metazoa</taxon>
        <taxon>Spiralia</taxon>
        <taxon>Lophotrochozoa</taxon>
        <taxon>Mollusca</taxon>
        <taxon>Bivalvia</taxon>
        <taxon>Autobranchia</taxon>
        <taxon>Pteriomorphia</taxon>
        <taxon>Ostreida</taxon>
        <taxon>Ostreoidea</taxon>
        <taxon>Ostreidae</taxon>
        <taxon>Magallana</taxon>
    </lineage>
</organism>
<reference evidence="3" key="1">
    <citation type="submission" date="2022-08" db="UniProtKB">
        <authorList>
            <consortium name="EnsemblMetazoa"/>
        </authorList>
    </citation>
    <scope>IDENTIFICATION</scope>
    <source>
        <strain evidence="3">05x7-T-G4-1.051#20</strain>
    </source>
</reference>
<evidence type="ECO:0000256" key="1">
    <source>
        <dbReference type="SAM" id="Coils"/>
    </source>
</evidence>
<evidence type="ECO:0000313" key="3">
    <source>
        <dbReference type="EnsemblMetazoa" id="G9473.1:cds"/>
    </source>
</evidence>
<feature type="coiled-coil region" evidence="1">
    <location>
        <begin position="3"/>
        <end position="30"/>
    </location>
</feature>
<protein>
    <submittedName>
        <fullName evidence="3">Uncharacterized protein</fullName>
    </submittedName>
</protein>
<keyword evidence="4" id="KW-1185">Reference proteome</keyword>
<feature type="region of interest" description="Disordered" evidence="2">
    <location>
        <begin position="46"/>
        <end position="102"/>
    </location>
</feature>
<feature type="compositionally biased region" description="Low complexity" evidence="2">
    <location>
        <begin position="48"/>
        <end position="63"/>
    </location>
</feature>
<name>A0A8W8NZE9_MAGGI</name>
<keyword evidence="1" id="KW-0175">Coiled coil</keyword>
<dbReference type="AlphaFoldDB" id="A0A8W8NZE9"/>
<evidence type="ECO:0000256" key="2">
    <source>
        <dbReference type="SAM" id="MobiDB-lite"/>
    </source>
</evidence>
<dbReference type="EnsemblMetazoa" id="G9473.1">
    <property type="protein sequence ID" value="G9473.1:cds"/>
    <property type="gene ID" value="G9473"/>
</dbReference>
<accession>A0A8W8NZE9</accession>
<dbReference type="Proteomes" id="UP000005408">
    <property type="component" value="Unassembled WGS sequence"/>
</dbReference>
<feature type="compositionally biased region" description="Basic and acidic residues" evidence="2">
    <location>
        <begin position="67"/>
        <end position="96"/>
    </location>
</feature>
<proteinExistence type="predicted"/>
<sequence>MATADLERELTALHEEIRELEKSIRQQGNVMHSTPRPREMEIRNNYDSGIASGRPSSIIPRSPLADHFPDVRPDSQLDHTRPKVRFNEEMDTRDETNGNGIGPVVNNVRVQAVELGTHLRAEDKRGYRAYQHQLMTDTTAGEESVKIELKDWMASIEKNVADTTAQKGRRPV</sequence>
<evidence type="ECO:0000313" key="4">
    <source>
        <dbReference type="Proteomes" id="UP000005408"/>
    </source>
</evidence>